<keyword evidence="1" id="KW-0812">Transmembrane</keyword>
<dbReference type="Proteomes" id="UP000027222">
    <property type="component" value="Unassembled WGS sequence"/>
</dbReference>
<feature type="transmembrane region" description="Helical" evidence="1">
    <location>
        <begin position="74"/>
        <end position="97"/>
    </location>
</feature>
<evidence type="ECO:0000313" key="3">
    <source>
        <dbReference type="Proteomes" id="UP000027222"/>
    </source>
</evidence>
<evidence type="ECO:0000256" key="1">
    <source>
        <dbReference type="SAM" id="Phobius"/>
    </source>
</evidence>
<sequence>MVFDRLSLASLQINGVSSNILSRTTALSACLCSGTGLVASNWYLYMKSSLRTRQMKTKWIEASQSVKTKNSIDFWTCLALPASCLAWSMVFCFATLLEVTWINTVKAPVVQVYRGVKLLIGM</sequence>
<evidence type="ECO:0000313" key="2">
    <source>
        <dbReference type="EMBL" id="KDR78763.1"/>
    </source>
</evidence>
<accession>A0A067TIF3</accession>
<proteinExistence type="predicted"/>
<reference evidence="3" key="1">
    <citation type="journal article" date="2014" name="Proc. Natl. Acad. Sci. U.S.A.">
        <title>Extensive sampling of basidiomycete genomes demonstrates inadequacy of the white-rot/brown-rot paradigm for wood decay fungi.</title>
        <authorList>
            <person name="Riley R."/>
            <person name="Salamov A.A."/>
            <person name="Brown D.W."/>
            <person name="Nagy L.G."/>
            <person name="Floudas D."/>
            <person name="Held B.W."/>
            <person name="Levasseur A."/>
            <person name="Lombard V."/>
            <person name="Morin E."/>
            <person name="Otillar R."/>
            <person name="Lindquist E.A."/>
            <person name="Sun H."/>
            <person name="LaButti K.M."/>
            <person name="Schmutz J."/>
            <person name="Jabbour D."/>
            <person name="Luo H."/>
            <person name="Baker S.E."/>
            <person name="Pisabarro A.G."/>
            <person name="Walton J.D."/>
            <person name="Blanchette R.A."/>
            <person name="Henrissat B."/>
            <person name="Martin F."/>
            <person name="Cullen D."/>
            <person name="Hibbett D.S."/>
            <person name="Grigoriev I.V."/>
        </authorList>
    </citation>
    <scope>NUCLEOTIDE SEQUENCE [LARGE SCALE GENOMIC DNA]</scope>
    <source>
        <strain evidence="3">CBS 339.88</strain>
    </source>
</reference>
<keyword evidence="1" id="KW-0472">Membrane</keyword>
<dbReference type="EMBL" id="KL142374">
    <property type="protein sequence ID" value="KDR78763.1"/>
    <property type="molecule type" value="Genomic_DNA"/>
</dbReference>
<dbReference type="HOGENOM" id="CLU_2026923_0_0_1"/>
<name>A0A067TIF3_GALM3</name>
<keyword evidence="1" id="KW-1133">Transmembrane helix</keyword>
<dbReference type="OrthoDB" id="10559329at2759"/>
<dbReference type="AlphaFoldDB" id="A0A067TIF3"/>
<gene>
    <name evidence="2" type="ORF">GALMADRAFT_1268179</name>
</gene>
<protein>
    <submittedName>
        <fullName evidence="2">Uncharacterized protein</fullName>
    </submittedName>
</protein>
<keyword evidence="3" id="KW-1185">Reference proteome</keyword>
<feature type="transmembrane region" description="Helical" evidence="1">
    <location>
        <begin position="20"/>
        <end position="45"/>
    </location>
</feature>
<organism evidence="2 3">
    <name type="scientific">Galerina marginata (strain CBS 339.88)</name>
    <dbReference type="NCBI Taxonomy" id="685588"/>
    <lineage>
        <taxon>Eukaryota</taxon>
        <taxon>Fungi</taxon>
        <taxon>Dikarya</taxon>
        <taxon>Basidiomycota</taxon>
        <taxon>Agaricomycotina</taxon>
        <taxon>Agaricomycetes</taxon>
        <taxon>Agaricomycetidae</taxon>
        <taxon>Agaricales</taxon>
        <taxon>Agaricineae</taxon>
        <taxon>Strophariaceae</taxon>
        <taxon>Galerina</taxon>
    </lineage>
</organism>